<evidence type="ECO:0000313" key="1">
    <source>
        <dbReference type="EMBL" id="TRY86915.1"/>
    </source>
</evidence>
<gene>
    <name evidence="1" type="ORF">DNTS_002194</name>
</gene>
<keyword evidence="2" id="KW-1185">Reference proteome</keyword>
<dbReference type="Proteomes" id="UP000316079">
    <property type="component" value="Unassembled WGS sequence"/>
</dbReference>
<accession>A0A553QAG5</accession>
<sequence length="66" mass="7505">MSNHERSFIIISQNQTMKHKTRGPIESCDFPTVIDRKRSSLLGVKSSVGPLDAKVEHYPVECDTWC</sequence>
<protein>
    <submittedName>
        <fullName evidence="1">Uncharacterized protein</fullName>
    </submittedName>
</protein>
<proteinExistence type="predicted"/>
<comment type="caution">
    <text evidence="1">The sequence shown here is derived from an EMBL/GenBank/DDBJ whole genome shotgun (WGS) entry which is preliminary data.</text>
</comment>
<evidence type="ECO:0000313" key="2">
    <source>
        <dbReference type="Proteomes" id="UP000316079"/>
    </source>
</evidence>
<dbReference type="EMBL" id="SRMA01026171">
    <property type="protein sequence ID" value="TRY86915.1"/>
    <property type="molecule type" value="Genomic_DNA"/>
</dbReference>
<dbReference type="OrthoDB" id="19232at2759"/>
<organism evidence="1 2">
    <name type="scientific">Danionella cerebrum</name>
    <dbReference type="NCBI Taxonomy" id="2873325"/>
    <lineage>
        <taxon>Eukaryota</taxon>
        <taxon>Metazoa</taxon>
        <taxon>Chordata</taxon>
        <taxon>Craniata</taxon>
        <taxon>Vertebrata</taxon>
        <taxon>Euteleostomi</taxon>
        <taxon>Actinopterygii</taxon>
        <taxon>Neopterygii</taxon>
        <taxon>Teleostei</taxon>
        <taxon>Ostariophysi</taxon>
        <taxon>Cypriniformes</taxon>
        <taxon>Danionidae</taxon>
        <taxon>Danioninae</taxon>
        <taxon>Danionella</taxon>
    </lineage>
</organism>
<name>A0A553QAG5_9TELE</name>
<reference evidence="1 2" key="1">
    <citation type="journal article" date="2019" name="Sci. Data">
        <title>Hybrid genome assembly and annotation of Danionella translucida.</title>
        <authorList>
            <person name="Kadobianskyi M."/>
            <person name="Schulze L."/>
            <person name="Schuelke M."/>
            <person name="Judkewitz B."/>
        </authorList>
    </citation>
    <scope>NUCLEOTIDE SEQUENCE [LARGE SCALE GENOMIC DNA]</scope>
    <source>
        <strain evidence="1 2">Bolton</strain>
    </source>
</reference>
<dbReference type="AlphaFoldDB" id="A0A553QAG5"/>